<dbReference type="InterPro" id="IPR017972">
    <property type="entry name" value="Cyt_P450_CS"/>
</dbReference>
<keyword evidence="10 13" id="KW-0503">Monooxygenase</keyword>
<dbReference type="PROSITE" id="PS00086">
    <property type="entry name" value="CYTOCHROME_P450"/>
    <property type="match status" value="1"/>
</dbReference>
<keyword evidence="6 12" id="KW-0479">Metal-binding</keyword>
<evidence type="ECO:0000256" key="13">
    <source>
        <dbReference type="RuleBase" id="RU000461"/>
    </source>
</evidence>
<proteinExistence type="inferred from homology"/>
<dbReference type="PRINTS" id="PR00463">
    <property type="entry name" value="EP450I"/>
</dbReference>
<keyword evidence="5 14" id="KW-0812">Transmembrane</keyword>
<keyword evidence="16" id="KW-1185">Reference proteome</keyword>
<evidence type="ECO:0000256" key="8">
    <source>
        <dbReference type="ARBA" id="ARBA00023002"/>
    </source>
</evidence>
<dbReference type="CDD" id="cd11062">
    <property type="entry name" value="CYP58-like"/>
    <property type="match status" value="1"/>
</dbReference>
<dbReference type="GO" id="GO:0005506">
    <property type="term" value="F:iron ion binding"/>
    <property type="evidence" value="ECO:0007669"/>
    <property type="project" value="InterPro"/>
</dbReference>
<dbReference type="InterPro" id="IPR002401">
    <property type="entry name" value="Cyt_P450_E_grp-I"/>
</dbReference>
<organism evidence="15 16">
    <name type="scientific">Hyaloscypha bicolor E</name>
    <dbReference type="NCBI Taxonomy" id="1095630"/>
    <lineage>
        <taxon>Eukaryota</taxon>
        <taxon>Fungi</taxon>
        <taxon>Dikarya</taxon>
        <taxon>Ascomycota</taxon>
        <taxon>Pezizomycotina</taxon>
        <taxon>Leotiomycetes</taxon>
        <taxon>Helotiales</taxon>
        <taxon>Hyaloscyphaceae</taxon>
        <taxon>Hyaloscypha</taxon>
        <taxon>Hyaloscypha bicolor</taxon>
    </lineage>
</organism>
<evidence type="ECO:0000256" key="4">
    <source>
        <dbReference type="ARBA" id="ARBA00022617"/>
    </source>
</evidence>
<dbReference type="GO" id="GO:0016020">
    <property type="term" value="C:membrane"/>
    <property type="evidence" value="ECO:0007669"/>
    <property type="project" value="UniProtKB-SubCell"/>
</dbReference>
<evidence type="ECO:0000256" key="3">
    <source>
        <dbReference type="ARBA" id="ARBA00010617"/>
    </source>
</evidence>
<feature type="transmembrane region" description="Helical" evidence="14">
    <location>
        <begin position="20"/>
        <end position="40"/>
    </location>
</feature>
<dbReference type="OrthoDB" id="3945418at2759"/>
<evidence type="ECO:0000256" key="2">
    <source>
        <dbReference type="ARBA" id="ARBA00004167"/>
    </source>
</evidence>
<accession>A0A2J6ST00</accession>
<evidence type="ECO:0000313" key="15">
    <source>
        <dbReference type="EMBL" id="PMD53887.1"/>
    </source>
</evidence>
<protein>
    <submittedName>
        <fullName evidence="15">Cytochrome P450 family protein</fullName>
    </submittedName>
</protein>
<evidence type="ECO:0000256" key="7">
    <source>
        <dbReference type="ARBA" id="ARBA00022989"/>
    </source>
</evidence>
<dbReference type="InParanoid" id="A0A2J6ST00"/>
<dbReference type="GO" id="GO:0016705">
    <property type="term" value="F:oxidoreductase activity, acting on paired donors, with incorporation or reduction of molecular oxygen"/>
    <property type="evidence" value="ECO:0007669"/>
    <property type="project" value="InterPro"/>
</dbReference>
<dbReference type="Proteomes" id="UP000235371">
    <property type="component" value="Unassembled WGS sequence"/>
</dbReference>
<evidence type="ECO:0000256" key="11">
    <source>
        <dbReference type="ARBA" id="ARBA00023136"/>
    </source>
</evidence>
<dbReference type="STRING" id="1095630.A0A2J6ST00"/>
<dbReference type="InterPro" id="IPR036396">
    <property type="entry name" value="Cyt_P450_sf"/>
</dbReference>
<keyword evidence="7 14" id="KW-1133">Transmembrane helix</keyword>
<dbReference type="InterPro" id="IPR001128">
    <property type="entry name" value="Cyt_P450"/>
</dbReference>
<evidence type="ECO:0000256" key="12">
    <source>
        <dbReference type="PIRSR" id="PIRSR602401-1"/>
    </source>
</evidence>
<dbReference type="Gene3D" id="1.10.630.10">
    <property type="entry name" value="Cytochrome P450"/>
    <property type="match status" value="1"/>
</dbReference>
<evidence type="ECO:0000256" key="9">
    <source>
        <dbReference type="ARBA" id="ARBA00023004"/>
    </source>
</evidence>
<dbReference type="FunFam" id="1.10.630.10:FF:000069">
    <property type="entry name" value="Cytochrome P450, putative (Eurofung)"/>
    <property type="match status" value="1"/>
</dbReference>
<dbReference type="EMBL" id="KZ613866">
    <property type="protein sequence ID" value="PMD53887.1"/>
    <property type="molecule type" value="Genomic_DNA"/>
</dbReference>
<evidence type="ECO:0000256" key="6">
    <source>
        <dbReference type="ARBA" id="ARBA00022723"/>
    </source>
</evidence>
<comment type="cofactor">
    <cofactor evidence="1 12">
        <name>heme</name>
        <dbReference type="ChEBI" id="CHEBI:30413"/>
    </cofactor>
</comment>
<gene>
    <name evidence="15" type="ORF">K444DRAFT_540673</name>
</gene>
<dbReference type="PANTHER" id="PTHR24305:SF157">
    <property type="entry name" value="N-ACETYLTRYPTOPHAN 6-HYDROXYLASE IVOC-RELATED"/>
    <property type="match status" value="1"/>
</dbReference>
<dbReference type="RefSeq" id="XP_024730791.1">
    <property type="nucleotide sequence ID" value="XM_024875732.1"/>
</dbReference>
<dbReference type="GO" id="GO:0004497">
    <property type="term" value="F:monooxygenase activity"/>
    <property type="evidence" value="ECO:0007669"/>
    <property type="project" value="UniProtKB-KW"/>
</dbReference>
<keyword evidence="11 14" id="KW-0472">Membrane</keyword>
<dbReference type="GeneID" id="36583811"/>
<dbReference type="Pfam" id="PF00067">
    <property type="entry name" value="p450"/>
    <property type="match status" value="1"/>
</dbReference>
<sequence>MGVSASLPALGNEYLWKLCLLPPALLILYLVGLGIYRLYFSPLAAYPGPRLAALSNWYEFYWDVIQQGQFTFHIQKLHLQYGPIIRITPTELHIDDPAYYETLYSRAVRRDKYAYFSGRFGYASDCFSTIDHDLHRLRRKALSPMFSVKKIDEFQPVIKEKVEKLCGRMALYLQDGQVLPLSRAWMALTTDVITEYSFAKSYDQLDSPNFQDTLHEALVAIYTTGQFALHFPIVFPILDIMPEWLVKMAQPEVLPVVGLRKDLGRQIGEIRRGVNDAHKHVSHPTIFHEVLNSDLPLEEKSDARLGDEAQLIVAAGLITTSWALTVASFHIINNSNVFQRLRTELETIVSTSSSTFDWHKLEQLPYLNGCVHEAVRLAHGVSTRSPRLAPLELKYADWVIPANTPISMTNVDILMDESIFPNAKDFVPERWIDRPDLDRFFVPFGKGSRACAGINLAQAELYITLATVFSRFSFELFETDRSDVEMAHAYLVPYPKWDSKGVRVNIKSISAKDGKAICA</sequence>
<feature type="binding site" description="axial binding residue" evidence="12">
    <location>
        <position position="451"/>
    </location>
    <ligand>
        <name>heme</name>
        <dbReference type="ChEBI" id="CHEBI:30413"/>
    </ligand>
    <ligandPart>
        <name>Fe</name>
        <dbReference type="ChEBI" id="CHEBI:18248"/>
    </ligandPart>
</feature>
<keyword evidence="4 12" id="KW-0349">Heme</keyword>
<comment type="similarity">
    <text evidence="3 13">Belongs to the cytochrome P450 family.</text>
</comment>
<dbReference type="SUPFAM" id="SSF48264">
    <property type="entry name" value="Cytochrome P450"/>
    <property type="match status" value="1"/>
</dbReference>
<dbReference type="InterPro" id="IPR050121">
    <property type="entry name" value="Cytochrome_P450_monoxygenase"/>
</dbReference>
<keyword evidence="8 13" id="KW-0560">Oxidoreductase</keyword>
<dbReference type="GO" id="GO:0020037">
    <property type="term" value="F:heme binding"/>
    <property type="evidence" value="ECO:0007669"/>
    <property type="project" value="InterPro"/>
</dbReference>
<dbReference type="PANTHER" id="PTHR24305">
    <property type="entry name" value="CYTOCHROME P450"/>
    <property type="match status" value="1"/>
</dbReference>
<evidence type="ECO:0000313" key="16">
    <source>
        <dbReference type="Proteomes" id="UP000235371"/>
    </source>
</evidence>
<name>A0A2J6ST00_9HELO</name>
<evidence type="ECO:0000256" key="1">
    <source>
        <dbReference type="ARBA" id="ARBA00001971"/>
    </source>
</evidence>
<dbReference type="AlphaFoldDB" id="A0A2J6ST00"/>
<evidence type="ECO:0000256" key="14">
    <source>
        <dbReference type="SAM" id="Phobius"/>
    </source>
</evidence>
<reference evidence="15 16" key="1">
    <citation type="submission" date="2016-04" db="EMBL/GenBank/DDBJ databases">
        <title>A degradative enzymes factory behind the ericoid mycorrhizal symbiosis.</title>
        <authorList>
            <consortium name="DOE Joint Genome Institute"/>
            <person name="Martino E."/>
            <person name="Morin E."/>
            <person name="Grelet G."/>
            <person name="Kuo A."/>
            <person name="Kohler A."/>
            <person name="Daghino S."/>
            <person name="Barry K."/>
            <person name="Choi C."/>
            <person name="Cichocki N."/>
            <person name="Clum A."/>
            <person name="Copeland A."/>
            <person name="Hainaut M."/>
            <person name="Haridas S."/>
            <person name="Labutti K."/>
            <person name="Lindquist E."/>
            <person name="Lipzen A."/>
            <person name="Khouja H.-R."/>
            <person name="Murat C."/>
            <person name="Ohm R."/>
            <person name="Olson A."/>
            <person name="Spatafora J."/>
            <person name="Veneault-Fourrey C."/>
            <person name="Henrissat B."/>
            <person name="Grigoriev I."/>
            <person name="Martin F."/>
            <person name="Perotto S."/>
        </authorList>
    </citation>
    <scope>NUCLEOTIDE SEQUENCE [LARGE SCALE GENOMIC DNA]</scope>
    <source>
        <strain evidence="15 16">E</strain>
    </source>
</reference>
<keyword evidence="9 12" id="KW-0408">Iron</keyword>
<evidence type="ECO:0000256" key="5">
    <source>
        <dbReference type="ARBA" id="ARBA00022692"/>
    </source>
</evidence>
<comment type="subcellular location">
    <subcellularLocation>
        <location evidence="2">Membrane</location>
        <topology evidence="2">Single-pass membrane protein</topology>
    </subcellularLocation>
</comment>
<evidence type="ECO:0000256" key="10">
    <source>
        <dbReference type="ARBA" id="ARBA00023033"/>
    </source>
</evidence>
<dbReference type="PRINTS" id="PR00385">
    <property type="entry name" value="P450"/>
</dbReference>